<dbReference type="EMBL" id="BAABIE010000003">
    <property type="protein sequence ID" value="GAA4742535.1"/>
    <property type="molecule type" value="Genomic_DNA"/>
</dbReference>
<dbReference type="PROSITE" id="PS51318">
    <property type="entry name" value="TAT"/>
    <property type="match status" value="1"/>
</dbReference>
<dbReference type="PANTHER" id="PTHR48098:SF1">
    <property type="entry name" value="DIACYLGLYCEROL ACYLTRANSFERASE_MYCOLYLTRANSFERASE AG85A"/>
    <property type="match status" value="1"/>
</dbReference>
<evidence type="ECO:0000256" key="5">
    <source>
        <dbReference type="ARBA" id="ARBA00022679"/>
    </source>
</evidence>
<evidence type="ECO:0000313" key="10">
    <source>
        <dbReference type="EMBL" id="GAA4742535.1"/>
    </source>
</evidence>
<accession>A0ABP8YZ18</accession>
<evidence type="ECO:0000256" key="8">
    <source>
        <dbReference type="ARBA" id="ARBA00048109"/>
    </source>
</evidence>
<dbReference type="EC" id="2.3.1.122" evidence="3"/>
<protein>
    <recommendedName>
        <fullName evidence="7">Acyl-CoA:diacylglycerol acyltransferase</fullName>
        <ecNumber evidence="3">2.3.1.122</ecNumber>
        <ecNumber evidence="4">2.3.1.20</ecNumber>
    </recommendedName>
</protein>
<comment type="catalytic activity">
    <reaction evidence="1">
        <text>2 alpha,alpha'-trehalose 6-mycolate = alpha,alpha'-trehalose 6,6'-bismycolate + alpha,alpha-trehalose</text>
        <dbReference type="Rhea" id="RHEA:23472"/>
        <dbReference type="ChEBI" id="CHEBI:16551"/>
        <dbReference type="ChEBI" id="CHEBI:18195"/>
        <dbReference type="ChEBI" id="CHEBI:18234"/>
        <dbReference type="EC" id="2.3.1.122"/>
    </reaction>
</comment>
<evidence type="ECO:0000256" key="3">
    <source>
        <dbReference type="ARBA" id="ARBA00012820"/>
    </source>
</evidence>
<name>A0ABP8YZ18_9ACTN</name>
<evidence type="ECO:0000256" key="4">
    <source>
        <dbReference type="ARBA" id="ARBA00013244"/>
    </source>
</evidence>
<keyword evidence="5" id="KW-0808">Transferase</keyword>
<dbReference type="Proteomes" id="UP001500822">
    <property type="component" value="Unassembled WGS sequence"/>
</dbReference>
<evidence type="ECO:0000256" key="6">
    <source>
        <dbReference type="ARBA" id="ARBA00023315"/>
    </source>
</evidence>
<comment type="caution">
    <text evidence="10">The sequence shown here is derived from an EMBL/GenBank/DDBJ whole genome shotgun (WGS) entry which is preliminary data.</text>
</comment>
<sequence length="329" mass="34595">MRKPSRRFALTAFTTAALLAPMIAVAPAKAAPSGAHVVEKKQRGMHRTDLEIKSEAMNGTVPVTVLSPGGAAPRGTLYMLDGADAGEKVSDWITKGGAGEFFAGRNVNVVLPAGGAGSFYTNWIRKDGELGKPQWETFLTEELPKVIAAQFGSNGRNAVMGLSMGGQSAFALASRHPELYRGVASLSGCPPVSEPANEAYVRTTVAKGGGNADNMWGRTGSKQWKAHDPSLRLEALRGKALFLSAGSGAVGPLDLTAKRDPKEGPADAQIAAGSALEVGAYRCSLQFAAKLSSEGINFTPGFRLIGTHSWDYWKRDLPNAWATLGPAIS</sequence>
<reference evidence="11" key="1">
    <citation type="journal article" date="2019" name="Int. J. Syst. Evol. Microbiol.">
        <title>The Global Catalogue of Microorganisms (GCM) 10K type strain sequencing project: providing services to taxonomists for standard genome sequencing and annotation.</title>
        <authorList>
            <consortium name="The Broad Institute Genomics Platform"/>
            <consortium name="The Broad Institute Genome Sequencing Center for Infectious Disease"/>
            <person name="Wu L."/>
            <person name="Ma J."/>
        </authorList>
    </citation>
    <scope>NUCLEOTIDE SEQUENCE [LARGE SCALE GENOMIC DNA]</scope>
    <source>
        <strain evidence="11">JCM 18077</strain>
    </source>
</reference>
<dbReference type="InterPro" id="IPR050583">
    <property type="entry name" value="Mycobacterial_A85_antigen"/>
</dbReference>
<organism evidence="10 11">
    <name type="scientific">Gordonia alkaliphila</name>
    <dbReference type="NCBI Taxonomy" id="1053547"/>
    <lineage>
        <taxon>Bacteria</taxon>
        <taxon>Bacillati</taxon>
        <taxon>Actinomycetota</taxon>
        <taxon>Actinomycetes</taxon>
        <taxon>Mycobacteriales</taxon>
        <taxon>Gordoniaceae</taxon>
        <taxon>Gordonia</taxon>
    </lineage>
</organism>
<evidence type="ECO:0000256" key="7">
    <source>
        <dbReference type="ARBA" id="ARBA00032572"/>
    </source>
</evidence>
<dbReference type="SUPFAM" id="SSF53474">
    <property type="entry name" value="alpha/beta-Hydrolases"/>
    <property type="match status" value="1"/>
</dbReference>
<dbReference type="PANTHER" id="PTHR48098">
    <property type="entry name" value="ENTEROCHELIN ESTERASE-RELATED"/>
    <property type="match status" value="1"/>
</dbReference>
<evidence type="ECO:0000313" key="11">
    <source>
        <dbReference type="Proteomes" id="UP001500822"/>
    </source>
</evidence>
<keyword evidence="11" id="KW-1185">Reference proteome</keyword>
<comment type="similarity">
    <text evidence="2">Belongs to the mycobacterial A85 antigen family.</text>
</comment>
<dbReference type="Gene3D" id="3.40.50.1820">
    <property type="entry name" value="alpha/beta hydrolase"/>
    <property type="match status" value="1"/>
</dbReference>
<evidence type="ECO:0000256" key="1">
    <source>
        <dbReference type="ARBA" id="ARBA00000697"/>
    </source>
</evidence>
<gene>
    <name evidence="10" type="ORF">GCM10023217_08730</name>
</gene>
<evidence type="ECO:0000256" key="2">
    <source>
        <dbReference type="ARBA" id="ARBA00005874"/>
    </source>
</evidence>
<comment type="catalytic activity">
    <reaction evidence="8">
        <text>an acyl-CoA + a 1,2-diacyl-sn-glycerol = a triacyl-sn-glycerol + CoA</text>
        <dbReference type="Rhea" id="RHEA:10868"/>
        <dbReference type="ChEBI" id="CHEBI:17815"/>
        <dbReference type="ChEBI" id="CHEBI:57287"/>
        <dbReference type="ChEBI" id="CHEBI:58342"/>
        <dbReference type="ChEBI" id="CHEBI:64615"/>
        <dbReference type="EC" id="2.3.1.20"/>
    </reaction>
</comment>
<keyword evidence="6" id="KW-0012">Acyltransferase</keyword>
<dbReference type="RefSeq" id="WP_345312576.1">
    <property type="nucleotide sequence ID" value="NZ_BAABIE010000003.1"/>
</dbReference>
<dbReference type="Pfam" id="PF00756">
    <property type="entry name" value="Esterase"/>
    <property type="match status" value="1"/>
</dbReference>
<dbReference type="InterPro" id="IPR000801">
    <property type="entry name" value="Esterase-like"/>
</dbReference>
<evidence type="ECO:0000256" key="9">
    <source>
        <dbReference type="SAM" id="SignalP"/>
    </source>
</evidence>
<dbReference type="InterPro" id="IPR006311">
    <property type="entry name" value="TAT_signal"/>
</dbReference>
<dbReference type="InterPro" id="IPR029058">
    <property type="entry name" value="AB_hydrolase_fold"/>
</dbReference>
<feature type="signal peptide" evidence="9">
    <location>
        <begin position="1"/>
        <end position="30"/>
    </location>
</feature>
<dbReference type="EC" id="2.3.1.20" evidence="4"/>
<proteinExistence type="inferred from homology"/>
<keyword evidence="9" id="KW-0732">Signal</keyword>
<feature type="chain" id="PRO_5046259317" description="Acyl-CoA:diacylglycerol acyltransferase" evidence="9">
    <location>
        <begin position="31"/>
        <end position="329"/>
    </location>
</feature>